<dbReference type="EMBL" id="SDMP01000004">
    <property type="protein sequence ID" value="RYR62922.1"/>
    <property type="molecule type" value="Genomic_DNA"/>
</dbReference>
<comment type="caution">
    <text evidence="2">The sequence shown here is derived from an EMBL/GenBank/DDBJ whole genome shotgun (WGS) entry which is preliminary data.</text>
</comment>
<sequence length="255" mass="29413">MKQTRHRLYSESDVWDMLIELGLVGSFRMQCYQFLCENEQKKCQVFGILPEMRLDALFHFMTAVGVRLGDMVLSENIHHYRYNFYARLISEPPEPDLRPRSSRPPPSYQDHPQSPQFPLPSVSSRLSRPNRQPNLAGVRRHRLVQAYHHQQQQLRDLACYSPPRREPSSFPKNLTVFPRLPHPRLRVDHPLQRSSLPRYHRVVACPGESGSPSPIPFAKPAPSSLARLEVYTQVTVLFDSSLEQALLSPSKSEIP</sequence>
<protein>
    <submittedName>
        <fullName evidence="2">Uncharacterized protein</fullName>
    </submittedName>
</protein>
<dbReference type="Proteomes" id="UP000289738">
    <property type="component" value="Chromosome A04"/>
</dbReference>
<dbReference type="AlphaFoldDB" id="A0A445DII4"/>
<evidence type="ECO:0000313" key="3">
    <source>
        <dbReference type="Proteomes" id="UP000289738"/>
    </source>
</evidence>
<reference evidence="2 3" key="1">
    <citation type="submission" date="2019-01" db="EMBL/GenBank/DDBJ databases">
        <title>Sequencing of cultivated peanut Arachis hypogaea provides insights into genome evolution and oil improvement.</title>
        <authorList>
            <person name="Chen X."/>
        </authorList>
    </citation>
    <scope>NUCLEOTIDE SEQUENCE [LARGE SCALE GENOMIC DNA]</scope>
    <source>
        <strain evidence="3">cv. Fuhuasheng</strain>
        <tissue evidence="2">Leaves</tissue>
    </source>
</reference>
<gene>
    <name evidence="2" type="ORF">Ahy_A04g020679</name>
</gene>
<evidence type="ECO:0000256" key="1">
    <source>
        <dbReference type="SAM" id="MobiDB-lite"/>
    </source>
</evidence>
<keyword evidence="3" id="KW-1185">Reference proteome</keyword>
<feature type="compositionally biased region" description="Low complexity" evidence="1">
    <location>
        <begin position="119"/>
        <end position="129"/>
    </location>
</feature>
<evidence type="ECO:0000313" key="2">
    <source>
        <dbReference type="EMBL" id="RYR62922.1"/>
    </source>
</evidence>
<proteinExistence type="predicted"/>
<feature type="region of interest" description="Disordered" evidence="1">
    <location>
        <begin position="93"/>
        <end position="132"/>
    </location>
</feature>
<accession>A0A445DII4</accession>
<organism evidence="2 3">
    <name type="scientific">Arachis hypogaea</name>
    <name type="common">Peanut</name>
    <dbReference type="NCBI Taxonomy" id="3818"/>
    <lineage>
        <taxon>Eukaryota</taxon>
        <taxon>Viridiplantae</taxon>
        <taxon>Streptophyta</taxon>
        <taxon>Embryophyta</taxon>
        <taxon>Tracheophyta</taxon>
        <taxon>Spermatophyta</taxon>
        <taxon>Magnoliopsida</taxon>
        <taxon>eudicotyledons</taxon>
        <taxon>Gunneridae</taxon>
        <taxon>Pentapetalae</taxon>
        <taxon>rosids</taxon>
        <taxon>fabids</taxon>
        <taxon>Fabales</taxon>
        <taxon>Fabaceae</taxon>
        <taxon>Papilionoideae</taxon>
        <taxon>50 kb inversion clade</taxon>
        <taxon>dalbergioids sensu lato</taxon>
        <taxon>Dalbergieae</taxon>
        <taxon>Pterocarpus clade</taxon>
        <taxon>Arachis</taxon>
    </lineage>
</organism>
<name>A0A445DII4_ARAHY</name>